<dbReference type="InterPro" id="IPR017871">
    <property type="entry name" value="ABC_transporter-like_CS"/>
</dbReference>
<keyword evidence="4" id="KW-0472">Membrane</keyword>
<dbReference type="PROSITE" id="PS50893">
    <property type="entry name" value="ABC_TRANSPORTER_2"/>
    <property type="match status" value="1"/>
</dbReference>
<dbReference type="PROSITE" id="PS00211">
    <property type="entry name" value="ABC_TRANSPORTER_1"/>
    <property type="match status" value="1"/>
</dbReference>
<evidence type="ECO:0000256" key="3">
    <source>
        <dbReference type="ARBA" id="ARBA00022475"/>
    </source>
</evidence>
<dbReference type="InterPro" id="IPR027417">
    <property type="entry name" value="P-loop_NTPase"/>
</dbReference>
<comment type="similarity">
    <text evidence="1">Belongs to the ABC transporter superfamily.</text>
</comment>
<dbReference type="SUPFAM" id="SSF52540">
    <property type="entry name" value="P-loop containing nucleoside triphosphate hydrolases"/>
    <property type="match status" value="1"/>
</dbReference>
<organism evidence="8 9">
    <name type="scientific">Cupriavidus lacunae</name>
    <dbReference type="NCBI Taxonomy" id="2666307"/>
    <lineage>
        <taxon>Bacteria</taxon>
        <taxon>Pseudomonadati</taxon>
        <taxon>Pseudomonadota</taxon>
        <taxon>Betaproteobacteria</taxon>
        <taxon>Burkholderiales</taxon>
        <taxon>Burkholderiaceae</taxon>
        <taxon>Cupriavidus</taxon>
    </lineage>
</organism>
<evidence type="ECO:0000256" key="4">
    <source>
        <dbReference type="ARBA" id="ARBA00022519"/>
    </source>
</evidence>
<evidence type="ECO:0000256" key="5">
    <source>
        <dbReference type="ARBA" id="ARBA00022741"/>
    </source>
</evidence>
<evidence type="ECO:0000256" key="1">
    <source>
        <dbReference type="ARBA" id="ARBA00005417"/>
    </source>
</evidence>
<keyword evidence="2" id="KW-0813">Transport</keyword>
<comment type="caution">
    <text evidence="8">The sequence shown here is derived from an EMBL/GenBank/DDBJ whole genome shotgun (WGS) entry which is preliminary data.</text>
</comment>
<reference evidence="8 9" key="1">
    <citation type="submission" date="2018-06" db="EMBL/GenBank/DDBJ databases">
        <authorList>
            <person name="Feng T."/>
            <person name="Jeon C.O."/>
        </authorList>
    </citation>
    <scope>NUCLEOTIDE SEQUENCE [LARGE SCALE GENOMIC DNA]</scope>
    <source>
        <strain evidence="8 9">S23</strain>
    </source>
</reference>
<accession>A0A370P0S5</accession>
<keyword evidence="6 8" id="KW-0067">ATP-binding</keyword>
<sequence length="292" mass="31034">MSLVFRSSSRAAAVPQAGGSPLPLDGVRAADAPALFANQVEKTYPNGTVALERVRLAIQPGEFVSLLGPSGCGKSTLLKLFAGLEQPSAGHVRWWGGPALAAGIGAPGRTLAMVFQEATLMPWASVADNARLPLDLARKPRAEADERVRRALALVGLGHFGKAYPRELSGGMQMRVSIARALAVHPDLLLMDEPFGALDEFTRNKLDADLRALWAERGLTVVFVTHSIYEAVYLSSRVIVMAARPGRVIADVPIEGPAVRDDAFRVSPAFMQYCAQLSALLTQANTGAPAAD</sequence>
<proteinExistence type="inferred from homology"/>
<dbReference type="InterPro" id="IPR003439">
    <property type="entry name" value="ABC_transporter-like_ATP-bd"/>
</dbReference>
<evidence type="ECO:0000313" key="9">
    <source>
        <dbReference type="Proteomes" id="UP000255165"/>
    </source>
</evidence>
<dbReference type="Pfam" id="PF00005">
    <property type="entry name" value="ABC_tran"/>
    <property type="match status" value="1"/>
</dbReference>
<gene>
    <name evidence="8" type="ORF">DN412_03665</name>
</gene>
<evidence type="ECO:0000259" key="7">
    <source>
        <dbReference type="PROSITE" id="PS50893"/>
    </source>
</evidence>
<dbReference type="PANTHER" id="PTHR42788">
    <property type="entry name" value="TAURINE IMPORT ATP-BINDING PROTEIN-RELATED"/>
    <property type="match status" value="1"/>
</dbReference>
<dbReference type="AlphaFoldDB" id="A0A370P0S5"/>
<dbReference type="InterPro" id="IPR050166">
    <property type="entry name" value="ABC_transporter_ATP-bind"/>
</dbReference>
<dbReference type="CDD" id="cd03293">
    <property type="entry name" value="ABC_NrtD_SsuB_transporters"/>
    <property type="match status" value="1"/>
</dbReference>
<dbReference type="InterPro" id="IPR003593">
    <property type="entry name" value="AAA+_ATPase"/>
</dbReference>
<evidence type="ECO:0000256" key="2">
    <source>
        <dbReference type="ARBA" id="ARBA00022448"/>
    </source>
</evidence>
<evidence type="ECO:0000313" key="8">
    <source>
        <dbReference type="EMBL" id="RDK11470.1"/>
    </source>
</evidence>
<dbReference type="RefSeq" id="WP_029049460.1">
    <property type="nucleotide sequence ID" value="NZ_QKWJ01000003.1"/>
</dbReference>
<evidence type="ECO:0000256" key="6">
    <source>
        <dbReference type="ARBA" id="ARBA00022840"/>
    </source>
</evidence>
<feature type="domain" description="ABC transporter" evidence="7">
    <location>
        <begin position="35"/>
        <end position="268"/>
    </location>
</feature>
<dbReference type="GO" id="GO:0005524">
    <property type="term" value="F:ATP binding"/>
    <property type="evidence" value="ECO:0007669"/>
    <property type="project" value="UniProtKB-KW"/>
</dbReference>
<keyword evidence="3" id="KW-1003">Cell membrane</keyword>
<dbReference type="Proteomes" id="UP000255165">
    <property type="component" value="Unassembled WGS sequence"/>
</dbReference>
<dbReference type="GO" id="GO:0016887">
    <property type="term" value="F:ATP hydrolysis activity"/>
    <property type="evidence" value="ECO:0007669"/>
    <property type="project" value="InterPro"/>
</dbReference>
<dbReference type="Gene3D" id="3.40.50.300">
    <property type="entry name" value="P-loop containing nucleotide triphosphate hydrolases"/>
    <property type="match status" value="1"/>
</dbReference>
<dbReference type="PANTHER" id="PTHR42788:SF19">
    <property type="entry name" value="ALIPHATIC SULFONATES IMPORT ATP-BINDING PROTEIN SSUB 2"/>
    <property type="match status" value="1"/>
</dbReference>
<name>A0A370P0S5_9BURK</name>
<keyword evidence="4" id="KW-0997">Cell inner membrane</keyword>
<dbReference type="SMART" id="SM00382">
    <property type="entry name" value="AAA"/>
    <property type="match status" value="1"/>
</dbReference>
<keyword evidence="5" id="KW-0547">Nucleotide-binding</keyword>
<keyword evidence="9" id="KW-1185">Reference proteome</keyword>
<protein>
    <submittedName>
        <fullName evidence="8">ABC transporter ATP-binding protein</fullName>
    </submittedName>
</protein>
<dbReference type="EMBL" id="QKWJ01000003">
    <property type="protein sequence ID" value="RDK11470.1"/>
    <property type="molecule type" value="Genomic_DNA"/>
</dbReference>